<feature type="DNA-binding region" description="Homeobox" evidence="6">
    <location>
        <begin position="132"/>
        <end position="194"/>
    </location>
</feature>
<protein>
    <submittedName>
        <fullName evidence="10">Iroquois-class homeodomain protein IRX-4-like isoform X1</fullName>
    </submittedName>
</protein>
<dbReference type="InterPro" id="IPR017970">
    <property type="entry name" value="Homeobox_CS"/>
</dbReference>
<dbReference type="GO" id="GO:0030182">
    <property type="term" value="P:neuron differentiation"/>
    <property type="evidence" value="ECO:0007669"/>
    <property type="project" value="TreeGrafter"/>
</dbReference>
<evidence type="ECO:0000313" key="9">
    <source>
        <dbReference type="Proteomes" id="UP000515135"/>
    </source>
</evidence>
<evidence type="ECO:0000256" key="7">
    <source>
        <dbReference type="SAM" id="MobiDB-lite"/>
    </source>
</evidence>
<keyword evidence="3 6" id="KW-0238">DNA-binding</keyword>
<evidence type="ECO:0000313" key="10">
    <source>
        <dbReference type="RefSeq" id="XP_019629572.1"/>
    </source>
</evidence>
<gene>
    <name evidence="10" type="primary">LOC109473881</name>
</gene>
<dbReference type="InterPro" id="IPR003893">
    <property type="entry name" value="Iroquois_homeo"/>
</dbReference>
<dbReference type="GO" id="GO:0000981">
    <property type="term" value="F:DNA-binding transcription factor activity, RNA polymerase II-specific"/>
    <property type="evidence" value="ECO:0007669"/>
    <property type="project" value="InterPro"/>
</dbReference>
<name>A0A6P4ZEM2_BRABE</name>
<dbReference type="PROSITE" id="PS00027">
    <property type="entry name" value="HOMEOBOX_1"/>
    <property type="match status" value="1"/>
</dbReference>
<keyword evidence="5 6" id="KW-0539">Nucleus</keyword>
<evidence type="ECO:0000256" key="2">
    <source>
        <dbReference type="ARBA" id="ARBA00008446"/>
    </source>
</evidence>
<feature type="region of interest" description="Disordered" evidence="7">
    <location>
        <begin position="194"/>
        <end position="353"/>
    </location>
</feature>
<evidence type="ECO:0000256" key="1">
    <source>
        <dbReference type="ARBA" id="ARBA00004123"/>
    </source>
</evidence>
<dbReference type="InterPro" id="IPR001356">
    <property type="entry name" value="HD"/>
</dbReference>
<dbReference type="SUPFAM" id="SSF46689">
    <property type="entry name" value="Homeodomain-like"/>
    <property type="match status" value="1"/>
</dbReference>
<keyword evidence="9" id="KW-1185">Reference proteome</keyword>
<proteinExistence type="inferred from homology"/>
<feature type="compositionally biased region" description="Acidic residues" evidence="7">
    <location>
        <begin position="213"/>
        <end position="224"/>
    </location>
</feature>
<feature type="domain" description="Homeobox" evidence="8">
    <location>
        <begin position="130"/>
        <end position="193"/>
    </location>
</feature>
<dbReference type="CDD" id="cd00086">
    <property type="entry name" value="homeodomain"/>
    <property type="match status" value="1"/>
</dbReference>
<feature type="compositionally biased region" description="Basic and acidic residues" evidence="7">
    <location>
        <begin position="203"/>
        <end position="212"/>
    </location>
</feature>
<feature type="region of interest" description="Disordered" evidence="7">
    <location>
        <begin position="430"/>
        <end position="481"/>
    </location>
</feature>
<dbReference type="FunFam" id="1.10.10.60:FF:000003">
    <property type="entry name" value="Iroquois-class homeobox protein IRX"/>
    <property type="match status" value="1"/>
</dbReference>
<dbReference type="SMART" id="SM00548">
    <property type="entry name" value="IRO"/>
    <property type="match status" value="1"/>
</dbReference>
<dbReference type="GeneID" id="109473881"/>
<dbReference type="KEGG" id="bbel:109473881"/>
<dbReference type="InterPro" id="IPR009057">
    <property type="entry name" value="Homeodomain-like_sf"/>
</dbReference>
<sequence length="494" mass="52923">MSYPHFGYSLPSSSQLLMSSHAASCCEAGRPIMSDPHTGQAVCSCQYEGRVAGLVPPRVGEMSLSSVYGSPYAGQGYIASFGADPSAFYSPLANPYDPSAGLQQPTAYYPYDPATLAAGAQYHPYGGYGPMDGTPRKNATRDATSTLKAWLNEHKKNPYPTKGEKIMLAIITKMTLTQVSTWFANARRRLKKENKMTWSPRNKSGDERREDGSDSENENEDEEGREGGEDRNQEDERGLDGDRDNKELDVGNPCEESRQEDNTSGSVSDYRPPPQSSSPADSLGSISAAPRPASPEPSPAANSVPVPPIPSENKPKIWSLADTATSSSPGLRSDPPRSLPTGAIPTLPGQFPGHRPFDSVANLRHWVNGFSQPIRTHAMSSSAPGAATSVFSSGQLPTGVSLAGLPVRTLSATAPTGVHAFLGREHAFPGVARTHSPGTNEVSNPTNPRYREGPYSEGHPTAFKPVQKRCNPPEDQSQPREFDAAVALTNLSSR</sequence>
<comment type="similarity">
    <text evidence="2">Belongs to the TALE/IRO homeobox family.</text>
</comment>
<evidence type="ECO:0000256" key="3">
    <source>
        <dbReference type="ARBA" id="ARBA00023125"/>
    </source>
</evidence>
<dbReference type="AlphaFoldDB" id="A0A6P4ZEM2"/>
<dbReference type="Gene3D" id="1.10.10.60">
    <property type="entry name" value="Homeodomain-like"/>
    <property type="match status" value="1"/>
</dbReference>
<dbReference type="InterPro" id="IPR008422">
    <property type="entry name" value="KN_HD"/>
</dbReference>
<feature type="compositionally biased region" description="Basic and acidic residues" evidence="7">
    <location>
        <begin position="225"/>
        <end position="261"/>
    </location>
</feature>
<dbReference type="SMART" id="SM00389">
    <property type="entry name" value="HOX"/>
    <property type="match status" value="1"/>
</dbReference>
<keyword evidence="4 6" id="KW-0371">Homeobox</keyword>
<dbReference type="PANTHER" id="PTHR11211">
    <property type="entry name" value="IROQUOIS-CLASS HOMEODOMAIN PROTEIN IRX"/>
    <property type="match status" value="1"/>
</dbReference>
<dbReference type="Pfam" id="PF05920">
    <property type="entry name" value="Homeobox_KN"/>
    <property type="match status" value="1"/>
</dbReference>
<dbReference type="PANTHER" id="PTHR11211:SF40">
    <property type="entry name" value="MIRROR, ISOFORM C"/>
    <property type="match status" value="1"/>
</dbReference>
<dbReference type="GO" id="GO:0000978">
    <property type="term" value="F:RNA polymerase II cis-regulatory region sequence-specific DNA binding"/>
    <property type="evidence" value="ECO:0007669"/>
    <property type="project" value="TreeGrafter"/>
</dbReference>
<evidence type="ECO:0000256" key="6">
    <source>
        <dbReference type="PROSITE-ProRule" id="PRU00108"/>
    </source>
</evidence>
<comment type="subcellular location">
    <subcellularLocation>
        <location evidence="1 6">Nucleus</location>
    </subcellularLocation>
</comment>
<dbReference type="RefSeq" id="XP_019629572.1">
    <property type="nucleotide sequence ID" value="XM_019774013.1"/>
</dbReference>
<dbReference type="OrthoDB" id="5399138at2759"/>
<dbReference type="Proteomes" id="UP000515135">
    <property type="component" value="Unplaced"/>
</dbReference>
<accession>A0A6P4ZEM2</accession>
<dbReference type="PROSITE" id="PS50071">
    <property type="entry name" value="HOMEOBOX_2"/>
    <property type="match status" value="1"/>
</dbReference>
<evidence type="ECO:0000259" key="8">
    <source>
        <dbReference type="PROSITE" id="PS50071"/>
    </source>
</evidence>
<dbReference type="GO" id="GO:0005634">
    <property type="term" value="C:nucleus"/>
    <property type="evidence" value="ECO:0007669"/>
    <property type="project" value="UniProtKB-SubCell"/>
</dbReference>
<organism evidence="9 10">
    <name type="scientific">Branchiostoma belcheri</name>
    <name type="common">Amphioxus</name>
    <dbReference type="NCBI Taxonomy" id="7741"/>
    <lineage>
        <taxon>Eukaryota</taxon>
        <taxon>Metazoa</taxon>
        <taxon>Chordata</taxon>
        <taxon>Cephalochordata</taxon>
        <taxon>Leptocardii</taxon>
        <taxon>Amphioxiformes</taxon>
        <taxon>Branchiostomatidae</taxon>
        <taxon>Branchiostoma</taxon>
    </lineage>
</organism>
<evidence type="ECO:0000256" key="5">
    <source>
        <dbReference type="ARBA" id="ARBA00023242"/>
    </source>
</evidence>
<evidence type="ECO:0000256" key="4">
    <source>
        <dbReference type="ARBA" id="ARBA00023155"/>
    </source>
</evidence>
<reference evidence="10" key="1">
    <citation type="submission" date="2025-08" db="UniProtKB">
        <authorList>
            <consortium name="RefSeq"/>
        </authorList>
    </citation>
    <scope>IDENTIFICATION</scope>
    <source>
        <tissue evidence="10">Gonad</tissue>
    </source>
</reference>
<dbReference type="GO" id="GO:0048468">
    <property type="term" value="P:cell development"/>
    <property type="evidence" value="ECO:0007669"/>
    <property type="project" value="TreeGrafter"/>
</dbReference>
<feature type="compositionally biased region" description="Polar residues" evidence="7">
    <location>
        <begin position="436"/>
        <end position="447"/>
    </location>
</feature>